<comment type="caution">
    <text evidence="1">The sequence shown here is derived from an EMBL/GenBank/DDBJ whole genome shotgun (WGS) entry which is preliminary data.</text>
</comment>
<evidence type="ECO:0000313" key="1">
    <source>
        <dbReference type="EMBL" id="GEU78261.1"/>
    </source>
</evidence>
<dbReference type="EMBL" id="BKCJ010007637">
    <property type="protein sequence ID" value="GEU78261.1"/>
    <property type="molecule type" value="Genomic_DNA"/>
</dbReference>
<organism evidence="1">
    <name type="scientific">Tanacetum cinerariifolium</name>
    <name type="common">Dalmatian daisy</name>
    <name type="synonym">Chrysanthemum cinerariifolium</name>
    <dbReference type="NCBI Taxonomy" id="118510"/>
    <lineage>
        <taxon>Eukaryota</taxon>
        <taxon>Viridiplantae</taxon>
        <taxon>Streptophyta</taxon>
        <taxon>Embryophyta</taxon>
        <taxon>Tracheophyta</taxon>
        <taxon>Spermatophyta</taxon>
        <taxon>Magnoliopsida</taxon>
        <taxon>eudicotyledons</taxon>
        <taxon>Gunneridae</taxon>
        <taxon>Pentapetalae</taxon>
        <taxon>asterids</taxon>
        <taxon>campanulids</taxon>
        <taxon>Asterales</taxon>
        <taxon>Asteraceae</taxon>
        <taxon>Asteroideae</taxon>
        <taxon>Anthemideae</taxon>
        <taxon>Anthemidinae</taxon>
        <taxon>Tanacetum</taxon>
    </lineage>
</organism>
<protein>
    <submittedName>
        <fullName evidence="1">Uncharacterized protein</fullName>
    </submittedName>
</protein>
<sequence length="340" mass="38202">MDQQICSYCGCPFNGGNYPSCSIVGAENEFVHDPNLFPYDNTPDFMTNHHSTMSRHTRASYVAMILTMIMIVHHGSCLSMSRNRATIKTLSIVITTSPLVLPIKDLEDSLIMRNKELSTIPKKESDEVIKSSVEDFVPIPSESKDTSGSDSECDLPSYDDFSPFNVPKGKSVTFFNPLFDSNDDFTSSDDESLSDEDVPEDNVLEDIESKDSYDFNLDDPALLVTPLFDSNEDEYFNSGGDVDEINAFVIPLDFKDGYYDLKGEVLYLESFVSDDTIPNLPFEVFLGHDLRSLSFDWFKIRGGDPRVQRDGMGGCQRSRVWIEAEDDPPHVLEPSADCYK</sequence>
<proteinExistence type="predicted"/>
<name>A0A6L2MW97_TANCI</name>
<accession>A0A6L2MW97</accession>
<dbReference type="AlphaFoldDB" id="A0A6L2MW97"/>
<gene>
    <name evidence="1" type="ORF">Tci_050239</name>
</gene>
<reference evidence="1" key="1">
    <citation type="journal article" date="2019" name="Sci. Rep.">
        <title>Draft genome of Tanacetum cinerariifolium, the natural source of mosquito coil.</title>
        <authorList>
            <person name="Yamashiro T."/>
            <person name="Shiraishi A."/>
            <person name="Satake H."/>
            <person name="Nakayama K."/>
        </authorList>
    </citation>
    <scope>NUCLEOTIDE SEQUENCE</scope>
</reference>